<evidence type="ECO:0000313" key="1">
    <source>
        <dbReference type="EMBL" id="KAK8479692.1"/>
    </source>
</evidence>
<keyword evidence="2" id="KW-1185">Reference proteome</keyword>
<name>A0ABR1ZGY1_9ROSI</name>
<dbReference type="CDD" id="cd06222">
    <property type="entry name" value="RNase_H_like"/>
    <property type="match status" value="1"/>
</dbReference>
<dbReference type="InterPro" id="IPR002156">
    <property type="entry name" value="RNaseH_domain"/>
</dbReference>
<sequence length="116" mass="12762">MALGCFCVELESDCLEAVRIITSRSDVLEGSALVGSICRLLSKDWGVVVNHIGHDNNRIADILAKWDRNMSMDPTTFTLALADIVSLIEEKQRDSPIIPMHLLVGLEVPFDPSRVG</sequence>
<organism evidence="1 2">
    <name type="scientific">Hibiscus sabdariffa</name>
    <name type="common">roselle</name>
    <dbReference type="NCBI Taxonomy" id="183260"/>
    <lineage>
        <taxon>Eukaryota</taxon>
        <taxon>Viridiplantae</taxon>
        <taxon>Streptophyta</taxon>
        <taxon>Embryophyta</taxon>
        <taxon>Tracheophyta</taxon>
        <taxon>Spermatophyta</taxon>
        <taxon>Magnoliopsida</taxon>
        <taxon>eudicotyledons</taxon>
        <taxon>Gunneridae</taxon>
        <taxon>Pentapetalae</taxon>
        <taxon>rosids</taxon>
        <taxon>malvids</taxon>
        <taxon>Malvales</taxon>
        <taxon>Malvaceae</taxon>
        <taxon>Malvoideae</taxon>
        <taxon>Hibiscus</taxon>
    </lineage>
</organism>
<evidence type="ECO:0000313" key="2">
    <source>
        <dbReference type="Proteomes" id="UP001396334"/>
    </source>
</evidence>
<gene>
    <name evidence="1" type="ORF">V6N11_009836</name>
</gene>
<dbReference type="Pfam" id="PF13456">
    <property type="entry name" value="RVT_3"/>
    <property type="match status" value="1"/>
</dbReference>
<accession>A0ABR1ZGY1</accession>
<comment type="caution">
    <text evidence="1">The sequence shown here is derived from an EMBL/GenBank/DDBJ whole genome shotgun (WGS) entry which is preliminary data.</text>
</comment>
<proteinExistence type="predicted"/>
<protein>
    <submittedName>
        <fullName evidence="1">Uncharacterized protein</fullName>
    </submittedName>
</protein>
<dbReference type="InterPro" id="IPR044730">
    <property type="entry name" value="RNase_H-like_dom_plant"/>
</dbReference>
<dbReference type="EMBL" id="JBBPBN010001142">
    <property type="protein sequence ID" value="KAK8479692.1"/>
    <property type="molecule type" value="Genomic_DNA"/>
</dbReference>
<dbReference type="Proteomes" id="UP001396334">
    <property type="component" value="Unassembled WGS sequence"/>
</dbReference>
<reference evidence="1 2" key="1">
    <citation type="journal article" date="2024" name="G3 (Bethesda)">
        <title>Genome assembly of Hibiscus sabdariffa L. provides insights into metabolisms of medicinal natural products.</title>
        <authorList>
            <person name="Kim T."/>
        </authorList>
    </citation>
    <scope>NUCLEOTIDE SEQUENCE [LARGE SCALE GENOMIC DNA]</scope>
    <source>
        <strain evidence="1">TK-2024</strain>
        <tissue evidence="1">Old leaves</tissue>
    </source>
</reference>